<protein>
    <submittedName>
        <fullName evidence="1">Uncharacterized protein</fullName>
    </submittedName>
</protein>
<name>A0ACD4RID0_9BACI</name>
<proteinExistence type="predicted"/>
<evidence type="ECO:0000313" key="1">
    <source>
        <dbReference type="EMBL" id="WHZ60083.1"/>
    </source>
</evidence>
<gene>
    <name evidence="1" type="ORF">QLQ22_12440</name>
</gene>
<reference evidence="2" key="1">
    <citation type="journal article" date="2025" name="Aquaculture">
        <title>Assessment of the bioflocculant production and safety properties of Metabacillus hrfriensis sp. nov. based on phenotypic and whole-genome sequencing analysis.</title>
        <authorList>
            <person name="Zhang R."/>
            <person name="Zhao Z."/>
            <person name="Luo L."/>
            <person name="Wang S."/>
            <person name="Guo K."/>
            <person name="Xu W."/>
        </authorList>
    </citation>
    <scope>NUCLEOTIDE SEQUENCE [LARGE SCALE GENOMIC DNA]</scope>
    <source>
        <strain evidence="2">CT-WN-B3</strain>
    </source>
</reference>
<sequence>MYKVTMEIEVKKDTHARDAYEELSRLIRLFIDQNDKELKEKHYHSVFSYYSFSNMHPFEKDLIYKAGKYYVVELRSLHKEFLDMKMYQGLETEAVSIADVSSTKLFYHGSGEIQTETPLFMNNKPLSSKDERDKLIDLLRENIVFRYLKSGMNQNDDIAFVRSQVVEKIEVTDRLITVPFSRKKLKDGSAYRYHCYHAKVFFHDNDVAKEVEKVLYAGGIGKNTSNGFGFIR</sequence>
<accession>A0ACD4RID0</accession>
<dbReference type="EMBL" id="CP126116">
    <property type="protein sequence ID" value="WHZ60083.1"/>
    <property type="molecule type" value="Genomic_DNA"/>
</dbReference>
<evidence type="ECO:0000313" key="2">
    <source>
        <dbReference type="Proteomes" id="UP001226091"/>
    </source>
</evidence>
<keyword evidence="2" id="KW-1185">Reference proteome</keyword>
<dbReference type="Proteomes" id="UP001226091">
    <property type="component" value="Chromosome"/>
</dbReference>
<organism evidence="1 2">
    <name type="scientific">Metabacillus hrfriensis</name>
    <dbReference type="NCBI Taxonomy" id="3048891"/>
    <lineage>
        <taxon>Bacteria</taxon>
        <taxon>Bacillati</taxon>
        <taxon>Bacillota</taxon>
        <taxon>Bacilli</taxon>
        <taxon>Bacillales</taxon>
        <taxon>Bacillaceae</taxon>
        <taxon>Metabacillus</taxon>
    </lineage>
</organism>